<feature type="transmembrane region" description="Helical" evidence="5">
    <location>
        <begin position="151"/>
        <end position="169"/>
    </location>
</feature>
<feature type="transmembrane region" description="Helical" evidence="5">
    <location>
        <begin position="350"/>
        <end position="370"/>
    </location>
</feature>
<dbReference type="KEGG" id="saca:FFV09_11650"/>
<organism evidence="7 8">
    <name type="scientific">Saccharibacillus brassicae</name>
    <dbReference type="NCBI Taxonomy" id="2583377"/>
    <lineage>
        <taxon>Bacteria</taxon>
        <taxon>Bacillati</taxon>
        <taxon>Bacillota</taxon>
        <taxon>Bacilli</taxon>
        <taxon>Bacillales</taxon>
        <taxon>Paenibacillaceae</taxon>
        <taxon>Saccharibacillus</taxon>
    </lineage>
</organism>
<keyword evidence="2 5" id="KW-0812">Transmembrane</keyword>
<dbReference type="Proteomes" id="UP000316968">
    <property type="component" value="Chromosome"/>
</dbReference>
<evidence type="ECO:0000256" key="3">
    <source>
        <dbReference type="ARBA" id="ARBA00022989"/>
    </source>
</evidence>
<evidence type="ECO:0000256" key="4">
    <source>
        <dbReference type="ARBA" id="ARBA00023136"/>
    </source>
</evidence>
<dbReference type="InterPro" id="IPR004841">
    <property type="entry name" value="AA-permease/SLC12A_dom"/>
</dbReference>
<name>A0A4Y6UUQ6_SACBS</name>
<comment type="subcellular location">
    <subcellularLocation>
        <location evidence="1">Membrane</location>
        <topology evidence="1">Multi-pass membrane protein</topology>
    </subcellularLocation>
</comment>
<evidence type="ECO:0000313" key="8">
    <source>
        <dbReference type="Proteomes" id="UP000316968"/>
    </source>
</evidence>
<evidence type="ECO:0000259" key="6">
    <source>
        <dbReference type="Pfam" id="PF00324"/>
    </source>
</evidence>
<sequence length="444" mass="48058">MSKEITLKRDLSLSHVVTMGLAWMSPMIFFTSFGVLHEGAGGMLLAAYVLAFVAIIFTALSYGQMAKAFPVSGSAYTYVSKAINPFLGFVVGWAILLDYLFSCIVAVLMFGVNLHAQFSSVPSAVWIVLLTLIVMVINIIGIKTSANINKIFVLLQLLFIAGFCGMLVYKAVAGGVSAGLNPFPASSGVSFSTILAGASLVCFSFLGFDSITTMAEETKDPKKTIPRAIFIIVVTAGLLYFITAYLIQQIYPNFAYTHVDSAGYELMQSIGGGLLAGIFTFVIIFSVLSQGMSSMTTVTRLLLVMGRTSLLPKPFASLHAKYRTPVFNILLMSLISLSALFISLETAIKFVSFGALTAFLFVNISVIAHYIVREKQRAPRDLLIRLVCPLFGSLFVLYLITLLGRSSLLLGTGWLIVGLVYYAVRRVKFSSLDKAAAAAPERSV</sequence>
<feature type="transmembrane region" description="Helical" evidence="5">
    <location>
        <begin position="228"/>
        <end position="247"/>
    </location>
</feature>
<feature type="transmembrane region" description="Helical" evidence="5">
    <location>
        <begin position="189"/>
        <end position="208"/>
    </location>
</feature>
<feature type="transmembrane region" description="Helical" evidence="5">
    <location>
        <begin position="326"/>
        <end position="344"/>
    </location>
</feature>
<dbReference type="GO" id="GO:0055085">
    <property type="term" value="P:transmembrane transport"/>
    <property type="evidence" value="ECO:0007669"/>
    <property type="project" value="InterPro"/>
</dbReference>
<keyword evidence="3 5" id="KW-1133">Transmembrane helix</keyword>
<feature type="transmembrane region" description="Helical" evidence="5">
    <location>
        <begin position="267"/>
        <end position="288"/>
    </location>
</feature>
<feature type="transmembrane region" description="Helical" evidence="5">
    <location>
        <begin position="45"/>
        <end position="65"/>
    </location>
</feature>
<protein>
    <submittedName>
        <fullName evidence="7">Amino acid permease</fullName>
    </submittedName>
</protein>
<feature type="transmembrane region" description="Helical" evidence="5">
    <location>
        <begin position="406"/>
        <end position="424"/>
    </location>
</feature>
<dbReference type="PANTHER" id="PTHR42770">
    <property type="entry name" value="AMINO ACID TRANSPORTER-RELATED"/>
    <property type="match status" value="1"/>
</dbReference>
<dbReference type="Pfam" id="PF00324">
    <property type="entry name" value="AA_permease"/>
    <property type="match status" value="1"/>
</dbReference>
<feature type="transmembrane region" description="Helical" evidence="5">
    <location>
        <begin position="382"/>
        <end position="400"/>
    </location>
</feature>
<gene>
    <name evidence="7" type="ORF">FFV09_11650</name>
</gene>
<evidence type="ECO:0000313" key="7">
    <source>
        <dbReference type="EMBL" id="QDH21433.1"/>
    </source>
</evidence>
<keyword evidence="4 5" id="KW-0472">Membrane</keyword>
<proteinExistence type="predicted"/>
<evidence type="ECO:0000256" key="1">
    <source>
        <dbReference type="ARBA" id="ARBA00004141"/>
    </source>
</evidence>
<feature type="transmembrane region" description="Helical" evidence="5">
    <location>
        <begin position="86"/>
        <end position="112"/>
    </location>
</feature>
<evidence type="ECO:0000256" key="5">
    <source>
        <dbReference type="SAM" id="Phobius"/>
    </source>
</evidence>
<dbReference type="OrthoDB" id="9762947at2"/>
<accession>A0A4Y6UUQ6</accession>
<reference evidence="7 8" key="1">
    <citation type="submission" date="2019-06" db="EMBL/GenBank/DDBJ databases">
        <title>Saccharibacillus brassicae sp. nov., an endophytic bacterium isolated from Chinese cabbage seeds (Brassica pekinensis).</title>
        <authorList>
            <person name="Jiang L."/>
            <person name="Lee J."/>
            <person name="Kim S.W."/>
        </authorList>
    </citation>
    <scope>NUCLEOTIDE SEQUENCE [LARGE SCALE GENOMIC DNA]</scope>
    <source>
        <strain evidence="8">KCTC 43072 / ATSA2</strain>
    </source>
</reference>
<feature type="domain" description="Amino acid permease/ SLC12A" evidence="6">
    <location>
        <begin position="16"/>
        <end position="403"/>
    </location>
</feature>
<evidence type="ECO:0000256" key="2">
    <source>
        <dbReference type="ARBA" id="ARBA00022692"/>
    </source>
</evidence>
<dbReference type="EMBL" id="CP041217">
    <property type="protein sequence ID" value="QDH21433.1"/>
    <property type="molecule type" value="Genomic_DNA"/>
</dbReference>
<dbReference type="GO" id="GO:0016020">
    <property type="term" value="C:membrane"/>
    <property type="evidence" value="ECO:0007669"/>
    <property type="project" value="UniProtKB-SubCell"/>
</dbReference>
<dbReference type="PIRSF" id="PIRSF006060">
    <property type="entry name" value="AA_transporter"/>
    <property type="match status" value="1"/>
</dbReference>
<dbReference type="AlphaFoldDB" id="A0A4Y6UUQ6"/>
<dbReference type="RefSeq" id="WP_141447978.1">
    <property type="nucleotide sequence ID" value="NZ_CP041217.1"/>
</dbReference>
<dbReference type="Gene3D" id="1.20.1740.10">
    <property type="entry name" value="Amino acid/polyamine transporter I"/>
    <property type="match status" value="1"/>
</dbReference>
<dbReference type="InterPro" id="IPR050367">
    <property type="entry name" value="APC_superfamily"/>
</dbReference>
<feature type="transmembrane region" description="Helical" evidence="5">
    <location>
        <begin position="124"/>
        <end position="142"/>
    </location>
</feature>
<dbReference type="PANTHER" id="PTHR42770:SF8">
    <property type="entry name" value="PUTRESCINE IMPORTER PUUP"/>
    <property type="match status" value="1"/>
</dbReference>
<keyword evidence="8" id="KW-1185">Reference proteome</keyword>
<feature type="transmembrane region" description="Helical" evidence="5">
    <location>
        <begin position="12"/>
        <end position="33"/>
    </location>
</feature>